<name>A0A1I0P9J4_9BACT</name>
<proteinExistence type="predicted"/>
<dbReference type="Proteomes" id="UP000199310">
    <property type="component" value="Unassembled WGS sequence"/>
</dbReference>
<evidence type="ECO:0000313" key="2">
    <source>
        <dbReference type="Proteomes" id="UP000199310"/>
    </source>
</evidence>
<dbReference type="EMBL" id="FOJG01000001">
    <property type="protein sequence ID" value="SEW11070.1"/>
    <property type="molecule type" value="Genomic_DNA"/>
</dbReference>
<evidence type="ECO:0000313" key="1">
    <source>
        <dbReference type="EMBL" id="SEW11070.1"/>
    </source>
</evidence>
<organism evidence="1 2">
    <name type="scientific">Chitinophaga arvensicola</name>
    <dbReference type="NCBI Taxonomy" id="29529"/>
    <lineage>
        <taxon>Bacteria</taxon>
        <taxon>Pseudomonadati</taxon>
        <taxon>Bacteroidota</taxon>
        <taxon>Chitinophagia</taxon>
        <taxon>Chitinophagales</taxon>
        <taxon>Chitinophagaceae</taxon>
        <taxon>Chitinophaga</taxon>
    </lineage>
</organism>
<gene>
    <name evidence="1" type="ORF">SAMN04488122_0651</name>
</gene>
<reference evidence="2" key="1">
    <citation type="submission" date="2016-10" db="EMBL/GenBank/DDBJ databases">
        <authorList>
            <person name="Varghese N."/>
            <person name="Submissions S."/>
        </authorList>
    </citation>
    <scope>NUCLEOTIDE SEQUENCE [LARGE SCALE GENOMIC DNA]</scope>
    <source>
        <strain evidence="2">DSM 3695</strain>
    </source>
</reference>
<sequence>MAAFSTFDGKFIFKNLAKRKFLIAIADPRLFSPIRFQKMLPGLKKIHPPAISPSSKKISQPQLIPNHVRIPSTDIPIYL</sequence>
<keyword evidence="2" id="KW-1185">Reference proteome</keyword>
<protein>
    <submittedName>
        <fullName evidence="1">Uncharacterized protein</fullName>
    </submittedName>
</protein>
<dbReference type="AlphaFoldDB" id="A0A1I0P9J4"/>
<accession>A0A1I0P9J4</accession>